<keyword evidence="1" id="KW-0812">Transmembrane</keyword>
<reference evidence="2" key="1">
    <citation type="journal article" date="2009" name="Syst. Entomol.">
        <title>Molecular phylogeny of Iberian Fordini (Aphididae:Eriosomatinae): implications for the taxonomy of genera Forda and Paracletus.</title>
        <authorList>
            <person name="Ortiz-Rivas B."/>
            <person name="Martinez-Torres D."/>
            <person name="Perez Hidalgo N."/>
        </authorList>
    </citation>
    <scope>NUCLEOTIDE SEQUENCE</scope>
</reference>
<geneLocation type="mitochondrion" evidence="2"/>
<keyword evidence="2" id="KW-0496">Mitochondrion</keyword>
<feature type="transmembrane region" description="Helical" evidence="1">
    <location>
        <begin position="12"/>
        <end position="31"/>
    </location>
</feature>
<keyword evidence="1" id="KW-0472">Membrane</keyword>
<keyword evidence="1" id="KW-1133">Transmembrane helix</keyword>
<protein>
    <submittedName>
        <fullName evidence="2">F-ATPase subunit 8</fullName>
    </submittedName>
</protein>
<proteinExistence type="predicted"/>
<evidence type="ECO:0000313" key="2">
    <source>
        <dbReference type="EMBL" id="CAQ52919.1"/>
    </source>
</evidence>
<evidence type="ECO:0000256" key="1">
    <source>
        <dbReference type="SAM" id="Phobius"/>
    </source>
</evidence>
<name>B5WZ30_9HEMI</name>
<sequence length="53" mass="6581">MPQMAPMNWLFLFMYFIIMLYMNSTLIYFMLMKNPIFNKKNIHNLLKNNNKFI</sequence>
<accession>B5WZ30</accession>
<organism evidence="2">
    <name type="scientific">Smynthurodes betae</name>
    <dbReference type="NCBI Taxonomy" id="196486"/>
    <lineage>
        <taxon>Eukaryota</taxon>
        <taxon>Metazoa</taxon>
        <taxon>Ecdysozoa</taxon>
        <taxon>Arthropoda</taxon>
        <taxon>Hexapoda</taxon>
        <taxon>Insecta</taxon>
        <taxon>Pterygota</taxon>
        <taxon>Neoptera</taxon>
        <taxon>Paraneoptera</taxon>
        <taxon>Hemiptera</taxon>
        <taxon>Sternorrhyncha</taxon>
        <taxon>Aphidomorpha</taxon>
        <taxon>Aphidoidea</taxon>
        <taxon>Aphididae</taxon>
        <taxon>Eriosomatinae</taxon>
        <taxon>Fordini</taxon>
        <taxon>Smynthurodes</taxon>
    </lineage>
</organism>
<dbReference type="AlphaFoldDB" id="B5WZ30"/>
<dbReference type="EMBL" id="AM996898">
    <property type="protein sequence ID" value="CAQ52919.1"/>
    <property type="molecule type" value="Genomic_DNA"/>
</dbReference>
<gene>
    <name evidence="2" type="primary">atp8</name>
</gene>